<gene>
    <name evidence="2" type="primary">mtmr7a</name>
    <name evidence="2" type="synonym">mtmr7</name>
    <name evidence="2" type="synonym">zgc:136753</name>
</gene>
<accession>A0AC58H6S3</accession>
<sequence length="1336" mass="151263">MGEINLDKSSTSATILPVSLSWGSGTQDTQALVDSGAEGNFIDSGFAFSFKLPVIALSQPIAVRALSGLSLPTITHSTKPIKLITSGNHVEHISFFLTDCSNTPVVLGHPWLILHKPHINWGLNAILSWSENCHQSCLSSARSAVSCSVFQEERMDLSNVPSEYLDLKRVFSKSRAASLPPHRPYDCAIDLLPGTSPPKGKLYSLSIPEREAMEKYISDSLAAKIIRPSSSPAGAGFFFVKKKDGSLRPCIDYRGLNSITVKNTYPLPLMSSAFERLQGASFFTKLDLRNAYHLVRMKQGHEWKTAFLTPRGHFEYCVLPFGLSNAPAVFQALVNDVLRDMIDQFIYVYLDDILIFSRSLQEHVQHVRRVLQRLLENGLFVKAEKCVFHAQSVPFLGHIVSVEGVRMDPEKVQAVVNWPIPESRKALQRFLGFANFYRRFIRNFSQLAAPLTSLTSSKTPFRWSIAAQAAFSNLKSRFVSAPILVTPDPSRQFVVEVDASEVGVGAILSQRAASDDRIHPCAFFSHRLSPAERNYDIGNRELLAVKLALEEWRHWLEGSGVPFIVWTDHKNLEYIRSAKRLSSRQARWALFFGRFDFTISYRPGSKNIKPDALSRLFDFSERNTSLEPIVPQRICISAVTWEIESRVRTALDGVTPPAGCPPSCLFVPEEIRSDVIRWGHSSKVACHPGVENVRLVDRSSSRKSQVGTLYLTATHTIFVGKGSEDRNELWVLHSLVCNIVKHKASHSGYPLLIHCKNFQVIQFIILQESDLHNVYISLTRLSRPEKYEELYCFSFNPAVDKAERQHSWDFIDLKAEYSRMGLPNKLWHVTPINRDYRVCDTYPADLFVPKSVTLPVIVGSSKFRSRGRFPTLSYYCKENHATICRSSQPLSGFSARCLEDEQMLQAIMKSNPGSRFMYVVDTRPKLNAMANRAAGKGYENEDNYCNIKFQFIGIENIHVMRNSQQKLIEVSALRSPSMGEFLLGLENSDWLKHIRSIMEAGIFISKAVADEGVSVLVHCSDGWDRTSQVCSVASVLLDPYYRTIKGLMVLIEKDWVLFGHKFSHRCGHLDGEAKEVSPVLDQFLECVWQLMDQFPCAFEYNEKFLISIHNHVYSSHYGNFICNSQKERKDLRIREKTHSIWPYLMENKLDFMNPLFKPDQIQNQGLLRPSTAPYCFKYWRRLYNRFDRELHPRQSELDCLMAVKDETQQLEEEMALYEQKLAVLDKERAKILYMQKGVLESRQALWSVPLDVSLANTPQDYLGGFIGGAPNVFTSQQGEKESTEFSLFGDKPKSSDAENSDQESGVADFSCHSSGEESLPSEDSVKDSDETGHNRA</sequence>
<proteinExistence type="predicted"/>
<dbReference type="RefSeq" id="XP_073777687.1">
    <property type="nucleotide sequence ID" value="XM_073921586.1"/>
</dbReference>
<organism evidence="1 2">
    <name type="scientific">Danio rerio</name>
    <name type="common">Zebrafish</name>
    <name type="synonym">Brachydanio rerio</name>
    <dbReference type="NCBI Taxonomy" id="7955"/>
    <lineage>
        <taxon>Eukaryota</taxon>
        <taxon>Metazoa</taxon>
        <taxon>Chordata</taxon>
        <taxon>Craniata</taxon>
        <taxon>Vertebrata</taxon>
        <taxon>Euteleostomi</taxon>
        <taxon>Actinopterygii</taxon>
        <taxon>Neopterygii</taxon>
        <taxon>Teleostei</taxon>
        <taxon>Ostariophysi</taxon>
        <taxon>Cypriniformes</taxon>
        <taxon>Danionidae</taxon>
        <taxon>Danioninae</taxon>
        <taxon>Danio</taxon>
    </lineage>
</organism>
<evidence type="ECO:0000313" key="1">
    <source>
        <dbReference type="Proteomes" id="UP000000437"/>
    </source>
</evidence>
<keyword evidence="1" id="KW-1185">Reference proteome</keyword>
<protein>
    <submittedName>
        <fullName evidence="2">Myotubularin-related protein 7a isoform X1</fullName>
    </submittedName>
</protein>
<dbReference type="Proteomes" id="UP000000437">
    <property type="component" value="Chromosome 14"/>
</dbReference>
<evidence type="ECO:0000313" key="2">
    <source>
        <dbReference type="RefSeq" id="XP_073777687.1"/>
    </source>
</evidence>
<name>A0AC58H6S3_DANRE</name>
<reference evidence="2" key="1">
    <citation type="submission" date="2025-08" db="UniProtKB">
        <authorList>
            <consortium name="RefSeq"/>
        </authorList>
    </citation>
    <scope>IDENTIFICATION</scope>
    <source>
        <strain evidence="2">Tuebingen</strain>
        <tissue evidence="2">Fibroblasts and whole tissue</tissue>
    </source>
</reference>